<organism evidence="3 4">
    <name type="scientific">Alkalicoccus urumqiensis</name>
    <name type="common">Bacillus urumqiensis</name>
    <dbReference type="NCBI Taxonomy" id="1548213"/>
    <lineage>
        <taxon>Bacteria</taxon>
        <taxon>Bacillati</taxon>
        <taxon>Bacillota</taxon>
        <taxon>Bacilli</taxon>
        <taxon>Bacillales</taxon>
        <taxon>Bacillaceae</taxon>
        <taxon>Alkalicoccus</taxon>
    </lineage>
</organism>
<feature type="domain" description="AAA+ ATPase" evidence="2">
    <location>
        <begin position="10"/>
        <end position="240"/>
    </location>
</feature>
<dbReference type="AlphaFoldDB" id="A0A2P6MI60"/>
<dbReference type="PANTHER" id="PTHR10803">
    <property type="entry name" value="ARSENICAL PUMP-DRIVING ATPASE ARSENITE-TRANSLOCATING ATPASE"/>
    <property type="match status" value="1"/>
</dbReference>
<dbReference type="CDD" id="cd02035">
    <property type="entry name" value="ArsA"/>
    <property type="match status" value="2"/>
</dbReference>
<dbReference type="EMBL" id="PVNS01000005">
    <property type="protein sequence ID" value="PRO65948.1"/>
    <property type="molecule type" value="Genomic_DNA"/>
</dbReference>
<dbReference type="InterPro" id="IPR016300">
    <property type="entry name" value="ATPase_ArsA/GET3"/>
</dbReference>
<dbReference type="InterPro" id="IPR027541">
    <property type="entry name" value="Ars_ATPase"/>
</dbReference>
<evidence type="ECO:0000313" key="4">
    <source>
        <dbReference type="Proteomes" id="UP000243650"/>
    </source>
</evidence>
<dbReference type="NCBIfam" id="TIGR04291">
    <property type="entry name" value="arsen_driv_ArsA"/>
    <property type="match status" value="1"/>
</dbReference>
<dbReference type="NCBIfam" id="TIGR00345">
    <property type="entry name" value="GET3_arsA_TRC40"/>
    <property type="match status" value="1"/>
</dbReference>
<dbReference type="Gene3D" id="3.40.50.300">
    <property type="entry name" value="P-loop containing nucleotide triphosphate hydrolases"/>
    <property type="match status" value="2"/>
</dbReference>
<evidence type="ECO:0000259" key="2">
    <source>
        <dbReference type="SMART" id="SM00382"/>
    </source>
</evidence>
<reference evidence="3 4" key="1">
    <citation type="submission" date="2018-03" db="EMBL/GenBank/DDBJ databases">
        <title>Bacillus urumqiensis sp. nov., a moderately haloalkaliphilic bacterium isolated from a salt lake.</title>
        <authorList>
            <person name="Zhao B."/>
            <person name="Liao Z."/>
        </authorList>
    </citation>
    <scope>NUCLEOTIDE SEQUENCE [LARGE SCALE GENOMIC DNA]</scope>
    <source>
        <strain evidence="3 4">BZ-SZ-XJ18</strain>
    </source>
</reference>
<comment type="similarity">
    <text evidence="1">Belongs to the arsA ATPase family.</text>
</comment>
<gene>
    <name evidence="3" type="primary">arsA</name>
    <name evidence="3" type="ORF">C6I21_06490</name>
</gene>
<feature type="domain" description="AAA+ ATPase" evidence="2">
    <location>
        <begin position="320"/>
        <end position="525"/>
    </location>
</feature>
<dbReference type="RefSeq" id="WP_105958632.1">
    <property type="nucleotide sequence ID" value="NZ_PVNS01000005.1"/>
</dbReference>
<accession>A0A2P6MI60</accession>
<dbReference type="PANTHER" id="PTHR10803:SF3">
    <property type="entry name" value="ATPASE GET3"/>
    <property type="match status" value="1"/>
</dbReference>
<name>A0A2P6MI60_ALKUR</name>
<dbReference type="GO" id="GO:0005524">
    <property type="term" value="F:ATP binding"/>
    <property type="evidence" value="ECO:0007669"/>
    <property type="project" value="InterPro"/>
</dbReference>
<protein>
    <submittedName>
        <fullName evidence="3">Arsenical pump-driving ATPase</fullName>
    </submittedName>
</protein>
<dbReference type="GO" id="GO:0016887">
    <property type="term" value="F:ATP hydrolysis activity"/>
    <property type="evidence" value="ECO:0007669"/>
    <property type="project" value="InterPro"/>
</dbReference>
<evidence type="ECO:0000256" key="1">
    <source>
        <dbReference type="ARBA" id="ARBA00011040"/>
    </source>
</evidence>
<dbReference type="SUPFAM" id="SSF52540">
    <property type="entry name" value="P-loop containing nucleoside triphosphate hydrolases"/>
    <property type="match status" value="2"/>
</dbReference>
<dbReference type="Pfam" id="PF02374">
    <property type="entry name" value="ArsA_ATPase"/>
    <property type="match status" value="3"/>
</dbReference>
<dbReference type="InterPro" id="IPR003593">
    <property type="entry name" value="AAA+_ATPase"/>
</dbReference>
<dbReference type="Proteomes" id="UP000243650">
    <property type="component" value="Unassembled WGS sequence"/>
</dbReference>
<comment type="caution">
    <text evidence="3">The sequence shown here is derived from an EMBL/GenBank/DDBJ whole genome shotgun (WGS) entry which is preliminary data.</text>
</comment>
<dbReference type="InterPro" id="IPR025723">
    <property type="entry name" value="ArsA/GET3_ATPase-like"/>
</dbReference>
<evidence type="ECO:0000313" key="3">
    <source>
        <dbReference type="EMBL" id="PRO65948.1"/>
    </source>
</evidence>
<dbReference type="GO" id="GO:0015446">
    <property type="term" value="F:ATPase-coupled arsenite transmembrane transporter activity"/>
    <property type="evidence" value="ECO:0007669"/>
    <property type="project" value="InterPro"/>
</dbReference>
<proteinExistence type="inferred from homology"/>
<dbReference type="InterPro" id="IPR027417">
    <property type="entry name" value="P-loop_NTPase"/>
</dbReference>
<dbReference type="SMART" id="SM00382">
    <property type="entry name" value="AAA"/>
    <property type="match status" value="2"/>
</dbReference>
<dbReference type="PIRSF" id="PIRSF001327">
    <property type="entry name" value="Arsenical_pump-driving_ATPase"/>
    <property type="match status" value="1"/>
</dbReference>
<sequence>MEKFSPESIQTSYVFLTGKGGVGKTSTASASAVALARMGKKVLLVSTDPASNLQDVFDIPLTNSASPVPGVEGLSAANLDPEEAVRQYKERVMGPYRGLLPESALQSMEEQMSGACTMEIAAFDEFTQLLAGAEGEVYDHILFDTAPTGHTLRLLQLPQAWSTFIDENQHGASCLGPVSGLASKKAQYDQAVSVLQDARQTELLLITRPERGAVKEALRAGEELKEAGIRNQRLIFNGVFTASSSDPLAAEMEARQRESIQSVPADRKTSYIPLAPGNVTGIDALTQFFTPQEPEETGTVGKTADLPEIDTMIDGFLKKERGVIMTMGKGGVGKTTMAAQIAASLAEKGKQVHLTTTDPAAHIEDAAGTDLPDTLTVSRIDPKKETETYKNRVLEQAGRSLSEDEVAFMKEDLDSPCTEEIAVFQAFASVIAEAEEQFVVIDTAPTGHTLLLLDASESFHREMMTKNSSGGEAAASLLPRLRDPDYTSVVVVTLPEATPFYEAERLQQDLARAGITPSWWIINQALSAAPVTDPLLQARAAAENRWITKVTETAPAAVWKAWVPEPEIKKASVNN</sequence>
<keyword evidence="4" id="KW-1185">Reference proteome</keyword>
<dbReference type="OrthoDB" id="9780677at2"/>